<proteinExistence type="predicted"/>
<dbReference type="STRING" id="1802668.A2831_02435"/>
<feature type="domain" description="TraC-like" evidence="1">
    <location>
        <begin position="28"/>
        <end position="213"/>
    </location>
</feature>
<gene>
    <name evidence="2" type="ORF">A2831_02435</name>
</gene>
<dbReference type="InterPro" id="IPR058596">
    <property type="entry name" value="TraC-like_dom"/>
</dbReference>
<comment type="caution">
    <text evidence="2">The sequence shown here is derived from an EMBL/GenBank/DDBJ whole genome shotgun (WGS) entry which is preliminary data.</text>
</comment>
<evidence type="ECO:0000313" key="3">
    <source>
        <dbReference type="Proteomes" id="UP000177507"/>
    </source>
</evidence>
<dbReference type="Proteomes" id="UP000177507">
    <property type="component" value="Unassembled WGS sequence"/>
</dbReference>
<accession>A0A1F8ESS7</accession>
<reference evidence="2 3" key="1">
    <citation type="journal article" date="2016" name="Nat. Commun.">
        <title>Thousands of microbial genomes shed light on interconnected biogeochemical processes in an aquifer system.</title>
        <authorList>
            <person name="Anantharaman K."/>
            <person name="Brown C.T."/>
            <person name="Hug L.A."/>
            <person name="Sharon I."/>
            <person name="Castelle C.J."/>
            <person name="Probst A.J."/>
            <person name="Thomas B.C."/>
            <person name="Singh A."/>
            <person name="Wilkins M.J."/>
            <person name="Karaoz U."/>
            <person name="Brodie E.L."/>
            <person name="Williams K.H."/>
            <person name="Hubbard S.S."/>
            <person name="Banfield J.F."/>
        </authorList>
    </citation>
    <scope>NUCLEOTIDE SEQUENCE [LARGE SCALE GENOMIC DNA]</scope>
</reference>
<name>A0A1F8ESS7_9BACT</name>
<evidence type="ECO:0000313" key="2">
    <source>
        <dbReference type="EMBL" id="OGN03921.1"/>
    </source>
</evidence>
<dbReference type="AlphaFoldDB" id="A0A1F8ESS7"/>
<sequence length="219" mass="24052">MAEQKPKQGTSTKDFVVISEIRDSVAILKDGSLRSVIEVASVNFDLKSLDEQTAIIGAFQNFLNSIDFPLQIGISSRKLDIAPYIKSLDALTASVSNELMKIQAVEYTRFIKGLTELANIMSKKFYIVVPLHIIETISASGGAGEAAKGFFGALKSMAGSTRTVKTLTDQEFQSRRVQLDQRVEFLLGGISGLGLEGRILNKDALMNMYYSYYNPGHNL</sequence>
<organism evidence="2 3">
    <name type="scientific">Candidatus Yanofskybacteria bacterium RIFCSPHIGHO2_01_FULL_44_17</name>
    <dbReference type="NCBI Taxonomy" id="1802668"/>
    <lineage>
        <taxon>Bacteria</taxon>
        <taxon>Candidatus Yanofskyibacteriota</taxon>
    </lineage>
</organism>
<evidence type="ECO:0000259" key="1">
    <source>
        <dbReference type="Pfam" id="PF26593"/>
    </source>
</evidence>
<dbReference type="Pfam" id="PF26593">
    <property type="entry name" value="TraC-like"/>
    <property type="match status" value="1"/>
</dbReference>
<dbReference type="EMBL" id="MGJI01000028">
    <property type="protein sequence ID" value="OGN03921.1"/>
    <property type="molecule type" value="Genomic_DNA"/>
</dbReference>
<protein>
    <recommendedName>
        <fullName evidence="1">TraC-like domain-containing protein</fullName>
    </recommendedName>
</protein>